<dbReference type="NCBIfam" id="TIGR00254">
    <property type="entry name" value="GGDEF"/>
    <property type="match status" value="1"/>
</dbReference>
<dbReference type="CDD" id="cd00130">
    <property type="entry name" value="PAS"/>
    <property type="match status" value="2"/>
</dbReference>
<name>A0A842JKX0_9ACTN</name>
<evidence type="ECO:0000259" key="1">
    <source>
        <dbReference type="PROSITE" id="PS50112"/>
    </source>
</evidence>
<dbReference type="InterPro" id="IPR029016">
    <property type="entry name" value="GAF-like_dom_sf"/>
</dbReference>
<dbReference type="Pfam" id="PF08447">
    <property type="entry name" value="PAS_3"/>
    <property type="match status" value="3"/>
</dbReference>
<dbReference type="InterPro" id="IPR000160">
    <property type="entry name" value="GGDEF_dom"/>
</dbReference>
<proteinExistence type="predicted"/>
<dbReference type="PANTHER" id="PTHR44757:SF2">
    <property type="entry name" value="BIOFILM ARCHITECTURE MAINTENANCE PROTEIN MBAA"/>
    <property type="match status" value="1"/>
</dbReference>
<dbReference type="Gene3D" id="3.30.450.40">
    <property type="match status" value="2"/>
</dbReference>
<dbReference type="Gene3D" id="3.30.70.270">
    <property type="match status" value="1"/>
</dbReference>
<dbReference type="InterPro" id="IPR043128">
    <property type="entry name" value="Rev_trsase/Diguanyl_cyclase"/>
</dbReference>
<sequence>MNEQLLFLGDISRYLLVGKDPNEAIHQALWRILEHFDGERSYIFEFDDERQESDNTYEVCAPCIASEKQNLQGIPYRMQKYLLEEFRNGRVVCVENVDDPSSVGKEEQEILQQQGIRSVFLAPLWNDGALIGYTGVDDPKRNARHVSTLAAIGDYMAAMLARRDHTLRMKKDNELMQRLMNDTPGGFVRLKMLPGGNAVPVFINDGFCEIMGMTHEEAMALYTEDAYAGVHPDDVPELQRAAMKAMEEDAMFSARARFLHKEKGYLQYQAFYRTTTDSDGVQYTNGYYVDMTAETEQEERRKELLDNLPCGAIIFEIGANGVIDSPHINKRYMELVGRSEGGLHAHDSIQGIHPDDRERLMRCINEAIRQDCDMETDIRVLRGGGGYVAFHLVGRIVEKEEQKTVMYTTYTPINEETRSLSVALADQRRAEQLARDTNEQLRFLNDVSRCLLTGDDPNDAIHSALRKTMEYFGGDRAYIFEASDEKRETSNTYEVCAPGVAPEKDSLQHVPYDLQEYALSQLRKGKSIYLDSESTIANSGIDADRIITNQGIDSIILVPLQAGARLVGFMGVDNPKRHVTHISHLMGLGDSVTAILQRRDNEEQILRDNRIMRDLMNDMPGGFVQQRVSPDGRTVPIFINEEFCRMSGMSHRECVEFYSTDGFTGVHPDDNEMAKRALEDLIATRETVTLRLRLVRGDGSYVPMQVFYRVTDDRDGNLLLSGYYTDLTDQLALEEREMAERDELTGLFNRTKLAHMRIGAYRKLASCGVLFFDVNRLKIVNDTQGHAQGDALLRVVADGIRSLATDRIHGYRYGGDEFLVVACDGAESELEGLIGQWEASMGELASESGIAVTAAVGTAWSEAPFSLNDLIRQADQEMYANKHRDRNDTR</sequence>
<evidence type="ECO:0000313" key="3">
    <source>
        <dbReference type="EMBL" id="MBC2889780.1"/>
    </source>
</evidence>
<dbReference type="PROSITE" id="PS50887">
    <property type="entry name" value="GGDEF"/>
    <property type="match status" value="1"/>
</dbReference>
<reference evidence="3 4" key="1">
    <citation type="submission" date="2020-08" db="EMBL/GenBank/DDBJ databases">
        <authorList>
            <person name="Liu C."/>
            <person name="Sun Q."/>
        </authorList>
    </citation>
    <scope>NUCLEOTIDE SEQUENCE [LARGE SCALE GENOMIC DNA]</scope>
    <source>
        <strain evidence="3 4">N22</strain>
    </source>
</reference>
<dbReference type="InterPro" id="IPR013655">
    <property type="entry name" value="PAS_fold_3"/>
</dbReference>
<dbReference type="Pfam" id="PF00990">
    <property type="entry name" value="GGDEF"/>
    <property type="match status" value="1"/>
</dbReference>
<dbReference type="PROSITE" id="PS50112">
    <property type="entry name" value="PAS"/>
    <property type="match status" value="2"/>
</dbReference>
<dbReference type="InterPro" id="IPR052155">
    <property type="entry name" value="Biofilm_reg_signaling"/>
</dbReference>
<dbReference type="SMART" id="SM00091">
    <property type="entry name" value="PAS"/>
    <property type="match status" value="3"/>
</dbReference>
<dbReference type="SMART" id="SM00267">
    <property type="entry name" value="GGDEF"/>
    <property type="match status" value="1"/>
</dbReference>
<dbReference type="InterPro" id="IPR029787">
    <property type="entry name" value="Nucleotide_cyclase"/>
</dbReference>
<dbReference type="SUPFAM" id="SSF55781">
    <property type="entry name" value="GAF domain-like"/>
    <property type="match status" value="2"/>
</dbReference>
<gene>
    <name evidence="3" type="ORF">H7313_10585</name>
</gene>
<comment type="caution">
    <text evidence="3">The sequence shown here is derived from an EMBL/GenBank/DDBJ whole genome shotgun (WGS) entry which is preliminary data.</text>
</comment>
<dbReference type="Gene3D" id="3.30.450.20">
    <property type="entry name" value="PAS domain"/>
    <property type="match status" value="3"/>
</dbReference>
<dbReference type="SUPFAM" id="SSF55073">
    <property type="entry name" value="Nucleotide cyclase"/>
    <property type="match status" value="1"/>
</dbReference>
<dbReference type="EMBL" id="JACMSE010000007">
    <property type="protein sequence ID" value="MBC2889780.1"/>
    <property type="molecule type" value="Genomic_DNA"/>
</dbReference>
<protein>
    <submittedName>
        <fullName evidence="3">PAS domain-containing protein</fullName>
    </submittedName>
</protein>
<keyword evidence="4" id="KW-1185">Reference proteome</keyword>
<feature type="domain" description="GGDEF" evidence="2">
    <location>
        <begin position="765"/>
        <end position="890"/>
    </location>
</feature>
<dbReference type="SUPFAM" id="SSF55785">
    <property type="entry name" value="PYP-like sensor domain (PAS domain)"/>
    <property type="match status" value="3"/>
</dbReference>
<dbReference type="InterPro" id="IPR000014">
    <property type="entry name" value="PAS"/>
</dbReference>
<dbReference type="InterPro" id="IPR035965">
    <property type="entry name" value="PAS-like_dom_sf"/>
</dbReference>
<dbReference type="PANTHER" id="PTHR44757">
    <property type="entry name" value="DIGUANYLATE CYCLASE DGCP"/>
    <property type="match status" value="1"/>
</dbReference>
<accession>A0A842JKX0</accession>
<evidence type="ECO:0000313" key="4">
    <source>
        <dbReference type="Proteomes" id="UP000587396"/>
    </source>
</evidence>
<dbReference type="CDD" id="cd01949">
    <property type="entry name" value="GGDEF"/>
    <property type="match status" value="1"/>
</dbReference>
<feature type="domain" description="PAS" evidence="1">
    <location>
        <begin position="201"/>
        <end position="249"/>
    </location>
</feature>
<dbReference type="Proteomes" id="UP000587396">
    <property type="component" value="Unassembled WGS sequence"/>
</dbReference>
<dbReference type="InterPro" id="IPR003018">
    <property type="entry name" value="GAF"/>
</dbReference>
<dbReference type="AlphaFoldDB" id="A0A842JKX0"/>
<feature type="domain" description="PAS" evidence="1">
    <location>
        <begin position="297"/>
        <end position="371"/>
    </location>
</feature>
<evidence type="ECO:0000259" key="2">
    <source>
        <dbReference type="PROSITE" id="PS50887"/>
    </source>
</evidence>
<dbReference type="Pfam" id="PF01590">
    <property type="entry name" value="GAF"/>
    <property type="match status" value="1"/>
</dbReference>
<dbReference type="RefSeq" id="WP_185905558.1">
    <property type="nucleotide sequence ID" value="NZ_JACMSE010000007.1"/>
</dbReference>
<organism evidence="3 4">
    <name type="scientific">Gordonibacter massiliensis</name>
    <name type="common">ex Traore et al. 2017</name>
    <dbReference type="NCBI Taxonomy" id="1841863"/>
    <lineage>
        <taxon>Bacteria</taxon>
        <taxon>Bacillati</taxon>
        <taxon>Actinomycetota</taxon>
        <taxon>Coriobacteriia</taxon>
        <taxon>Eggerthellales</taxon>
        <taxon>Eggerthellaceae</taxon>
        <taxon>Gordonibacter</taxon>
    </lineage>
</organism>